<evidence type="ECO:0000313" key="2">
    <source>
        <dbReference type="EMBL" id="EWC44269.1"/>
    </source>
</evidence>
<dbReference type="Pfam" id="PF13410">
    <property type="entry name" value="GST_C_2"/>
    <property type="match status" value="1"/>
</dbReference>
<dbReference type="SUPFAM" id="SSF47616">
    <property type="entry name" value="GST C-terminal domain-like"/>
    <property type="match status" value="1"/>
</dbReference>
<evidence type="ECO:0000259" key="1">
    <source>
        <dbReference type="PROSITE" id="PS50405"/>
    </source>
</evidence>
<dbReference type="InterPro" id="IPR010987">
    <property type="entry name" value="Glutathione-S-Trfase_C-like"/>
</dbReference>
<evidence type="ECO:0000313" key="3">
    <source>
        <dbReference type="Proteomes" id="UP000024837"/>
    </source>
</evidence>
<dbReference type="SUPFAM" id="SSF52833">
    <property type="entry name" value="Thioredoxin-like"/>
    <property type="match status" value="1"/>
</dbReference>
<name>W7HMD7_9PEZI</name>
<dbReference type="EMBL" id="KI966443">
    <property type="protein sequence ID" value="EWC44269.1"/>
    <property type="molecule type" value="Genomic_DNA"/>
</dbReference>
<sequence>MSVDMAKNEYLLIGADQSMYTQKVRAYMRNNAIPFRDVLPDLKMFKTVVLPNAPYAVIPDLMIVDKATKKYKLIQDSKAIIGHLQKSHGLPVVTGSRRAFADMLLEMIIDDFFFLHALNWRWGFPTQQKYLEYTFGDTGGKSSEATLKNGARVLKLVGSRTASLGLTEKTAEVFREQLDAFLDLLTQHLESYQFFLGNQPTLVDYAIYGQIGSGLFRDPVPYERVTSKYPTVHAYAQRVGGTAVRWGSRDVVQVEVEGDTVVACESTMGMCRSGTVGTDAALNGGIPETATRMTALLLKDYLTILEPTVGATLNFLQSQGEKDEVVVPRSFKADKVYEFALHGRDGKEVREKRIVTTHCVWAMQRILDSTYLPEQRAEVDSWLAEVGYLQEWKRIVGIWEAGGWRVDLTEKGTVGTRKNNSSAKL</sequence>
<gene>
    <name evidence="2" type="ORF">DRE_01095</name>
</gene>
<keyword evidence="3" id="KW-1185">Reference proteome</keyword>
<dbReference type="InterPro" id="IPR036282">
    <property type="entry name" value="Glutathione-S-Trfase_C_sf"/>
</dbReference>
<reference evidence="2 3" key="1">
    <citation type="submission" date="2013-05" db="EMBL/GenBank/DDBJ databases">
        <title>Drechslerella stenobrocha genome reveals carnivorous origination and mechanical trapping mechanism of predatory fungi.</title>
        <authorList>
            <person name="Liu X."/>
            <person name="Zhang W."/>
            <person name="Liu K."/>
        </authorList>
    </citation>
    <scope>NUCLEOTIDE SEQUENCE [LARGE SCALE GENOMIC DNA]</scope>
    <source>
        <strain evidence="2 3">248</strain>
    </source>
</reference>
<accession>W7HMD7</accession>
<dbReference type="OrthoDB" id="4951845at2759"/>
<feature type="domain" description="GST C-terminal" evidence="1">
    <location>
        <begin position="94"/>
        <end position="262"/>
    </location>
</feature>
<dbReference type="Gene3D" id="1.20.1050.10">
    <property type="match status" value="1"/>
</dbReference>
<dbReference type="PROSITE" id="PS50405">
    <property type="entry name" value="GST_CTER"/>
    <property type="match status" value="1"/>
</dbReference>
<dbReference type="HOGENOM" id="CLU_660596_0_0_1"/>
<dbReference type="Proteomes" id="UP000024837">
    <property type="component" value="Unassembled WGS sequence"/>
</dbReference>
<proteinExistence type="predicted"/>
<protein>
    <recommendedName>
        <fullName evidence="1">GST C-terminal domain-containing protein</fullName>
    </recommendedName>
</protein>
<organism evidence="2 3">
    <name type="scientific">Drechslerella stenobrocha 248</name>
    <dbReference type="NCBI Taxonomy" id="1043628"/>
    <lineage>
        <taxon>Eukaryota</taxon>
        <taxon>Fungi</taxon>
        <taxon>Dikarya</taxon>
        <taxon>Ascomycota</taxon>
        <taxon>Pezizomycotina</taxon>
        <taxon>Orbiliomycetes</taxon>
        <taxon>Orbiliales</taxon>
        <taxon>Orbiliaceae</taxon>
        <taxon>Drechslerella</taxon>
    </lineage>
</organism>
<dbReference type="AlphaFoldDB" id="W7HMD7"/>
<dbReference type="CDD" id="cd00299">
    <property type="entry name" value="GST_C_family"/>
    <property type="match status" value="1"/>
</dbReference>
<dbReference type="InterPro" id="IPR036249">
    <property type="entry name" value="Thioredoxin-like_sf"/>
</dbReference>